<accession>A0ABW1D8S0</accession>
<proteinExistence type="predicted"/>
<gene>
    <name evidence="1" type="ORF">ACFPZ3_61095</name>
</gene>
<reference evidence="2" key="1">
    <citation type="journal article" date="2019" name="Int. J. Syst. Evol. Microbiol.">
        <title>The Global Catalogue of Microorganisms (GCM) 10K type strain sequencing project: providing services to taxonomists for standard genome sequencing and annotation.</title>
        <authorList>
            <consortium name="The Broad Institute Genomics Platform"/>
            <consortium name="The Broad Institute Genome Sequencing Center for Infectious Disease"/>
            <person name="Wu L."/>
            <person name="Ma J."/>
        </authorList>
    </citation>
    <scope>NUCLEOTIDE SEQUENCE [LARGE SCALE GENOMIC DNA]</scope>
    <source>
        <strain evidence="2">CCUG 53903</strain>
    </source>
</reference>
<evidence type="ECO:0000313" key="2">
    <source>
        <dbReference type="Proteomes" id="UP001596058"/>
    </source>
</evidence>
<dbReference type="RefSeq" id="WP_379523630.1">
    <property type="nucleotide sequence ID" value="NZ_JBHSPA010000109.1"/>
</dbReference>
<name>A0ABW1D8S0_9ACTN</name>
<sequence>MAAFAVEGPGGYGLGPPLVPAQESYADVRASAANPTFEPAYWSWALGVAQRWRSASSPRPA</sequence>
<evidence type="ECO:0000313" key="1">
    <source>
        <dbReference type="EMBL" id="MFC5834214.1"/>
    </source>
</evidence>
<dbReference type="EMBL" id="JBHSPA010000109">
    <property type="protein sequence ID" value="MFC5834214.1"/>
    <property type="molecule type" value="Genomic_DNA"/>
</dbReference>
<dbReference type="Proteomes" id="UP001596058">
    <property type="component" value="Unassembled WGS sequence"/>
</dbReference>
<protein>
    <submittedName>
        <fullName evidence="1">Uncharacterized protein</fullName>
    </submittedName>
</protein>
<keyword evidence="2" id="KW-1185">Reference proteome</keyword>
<comment type="caution">
    <text evidence="1">The sequence shown here is derived from an EMBL/GenBank/DDBJ whole genome shotgun (WGS) entry which is preliminary data.</text>
</comment>
<organism evidence="1 2">
    <name type="scientific">Nonomuraea insulae</name>
    <dbReference type="NCBI Taxonomy" id="1616787"/>
    <lineage>
        <taxon>Bacteria</taxon>
        <taxon>Bacillati</taxon>
        <taxon>Actinomycetota</taxon>
        <taxon>Actinomycetes</taxon>
        <taxon>Streptosporangiales</taxon>
        <taxon>Streptosporangiaceae</taxon>
        <taxon>Nonomuraea</taxon>
    </lineage>
</organism>